<protein>
    <submittedName>
        <fullName evidence="2">Uncharacterized protein</fullName>
    </submittedName>
</protein>
<name>V5G507_BYSSN</name>
<reference evidence="3" key="1">
    <citation type="journal article" date="2014" name="Genome Announc.">
        <title>Draft genome sequence of the formaldehyde-resistant fungus Byssochlamys spectabilis No. 5 (anamorph Paecilomyces variotii No. 5) (NBRC109023).</title>
        <authorList>
            <person name="Oka T."/>
            <person name="Ekino K."/>
            <person name="Fukuda K."/>
            <person name="Nomura Y."/>
        </authorList>
    </citation>
    <scope>NUCLEOTIDE SEQUENCE [LARGE SCALE GENOMIC DNA]</scope>
    <source>
        <strain evidence="3">No. 5 / NBRC 109023</strain>
    </source>
</reference>
<dbReference type="AlphaFoldDB" id="V5G507"/>
<evidence type="ECO:0000313" key="3">
    <source>
        <dbReference type="Proteomes" id="UP000018001"/>
    </source>
</evidence>
<proteinExistence type="predicted"/>
<dbReference type="InParanoid" id="V5G507"/>
<dbReference type="Proteomes" id="UP000018001">
    <property type="component" value="Unassembled WGS sequence"/>
</dbReference>
<comment type="caution">
    <text evidence="2">The sequence shown here is derived from an EMBL/GenBank/DDBJ whole genome shotgun (WGS) entry which is preliminary data.</text>
</comment>
<keyword evidence="3" id="KW-1185">Reference proteome</keyword>
<organism evidence="2 3">
    <name type="scientific">Byssochlamys spectabilis (strain No. 5 / NBRC 109023)</name>
    <name type="common">Paecilomyces variotii</name>
    <dbReference type="NCBI Taxonomy" id="1356009"/>
    <lineage>
        <taxon>Eukaryota</taxon>
        <taxon>Fungi</taxon>
        <taxon>Dikarya</taxon>
        <taxon>Ascomycota</taxon>
        <taxon>Pezizomycotina</taxon>
        <taxon>Eurotiomycetes</taxon>
        <taxon>Eurotiomycetidae</taxon>
        <taxon>Eurotiales</taxon>
        <taxon>Thermoascaceae</taxon>
        <taxon>Paecilomyces</taxon>
    </lineage>
</organism>
<feature type="region of interest" description="Disordered" evidence="1">
    <location>
        <begin position="40"/>
        <end position="76"/>
    </location>
</feature>
<evidence type="ECO:0000256" key="1">
    <source>
        <dbReference type="SAM" id="MobiDB-lite"/>
    </source>
</evidence>
<accession>V5G507</accession>
<evidence type="ECO:0000313" key="2">
    <source>
        <dbReference type="EMBL" id="GAD95932.1"/>
    </source>
</evidence>
<sequence length="76" mass="8184">MDSSGWRIAIQACAVGSARHIQPISAAVNRPRVDVLLSEEPLEPSPMFGSGGLTRPAPDRPPESLEQPTADREAHR</sequence>
<gene>
    <name evidence="2" type="ORF">PVAR5_4580</name>
</gene>
<dbReference type="HOGENOM" id="CLU_2654254_0_0_1"/>
<dbReference type="EMBL" id="BAUL01000143">
    <property type="protein sequence ID" value="GAD95932.1"/>
    <property type="molecule type" value="Genomic_DNA"/>
</dbReference>
<feature type="compositionally biased region" description="Basic and acidic residues" evidence="1">
    <location>
        <begin position="57"/>
        <end position="76"/>
    </location>
</feature>